<dbReference type="Pfam" id="PF03358">
    <property type="entry name" value="FMN_red"/>
    <property type="match status" value="1"/>
</dbReference>
<feature type="domain" description="NADPH-dependent FMN reductase-like" evidence="3">
    <location>
        <begin position="1"/>
        <end position="169"/>
    </location>
</feature>
<name>A0ABS4G9Z9_9FIRM</name>
<dbReference type="InterPro" id="IPR029039">
    <property type="entry name" value="Flavoprotein-like_sf"/>
</dbReference>
<proteinExistence type="predicted"/>
<gene>
    <name evidence="4" type="ORF">J2Z76_000362</name>
</gene>
<evidence type="ECO:0000313" key="5">
    <source>
        <dbReference type="Proteomes" id="UP001519342"/>
    </source>
</evidence>
<organism evidence="4 5">
    <name type="scientific">Sedimentibacter acidaminivorans</name>
    <dbReference type="NCBI Taxonomy" id="913099"/>
    <lineage>
        <taxon>Bacteria</taxon>
        <taxon>Bacillati</taxon>
        <taxon>Bacillota</taxon>
        <taxon>Tissierellia</taxon>
        <taxon>Sedimentibacter</taxon>
    </lineage>
</organism>
<dbReference type="RefSeq" id="WP_209510264.1">
    <property type="nucleotide sequence ID" value="NZ_JAGGKS010000001.1"/>
</dbReference>
<evidence type="ECO:0000256" key="2">
    <source>
        <dbReference type="ARBA" id="ARBA00022643"/>
    </source>
</evidence>
<dbReference type="InterPro" id="IPR051796">
    <property type="entry name" value="ISF_SsuE-like"/>
</dbReference>
<dbReference type="EMBL" id="JAGGKS010000001">
    <property type="protein sequence ID" value="MBP1924509.1"/>
    <property type="molecule type" value="Genomic_DNA"/>
</dbReference>
<evidence type="ECO:0000259" key="3">
    <source>
        <dbReference type="Pfam" id="PF03358"/>
    </source>
</evidence>
<dbReference type="SUPFAM" id="SSF52218">
    <property type="entry name" value="Flavoproteins"/>
    <property type="match status" value="1"/>
</dbReference>
<dbReference type="PANTHER" id="PTHR43278">
    <property type="entry name" value="NAD(P)H-DEPENDENT FMN-CONTAINING OXIDOREDUCTASE YWQN-RELATED"/>
    <property type="match status" value="1"/>
</dbReference>
<keyword evidence="1" id="KW-0285">Flavoprotein</keyword>
<comment type="caution">
    <text evidence="4">The sequence shown here is derived from an EMBL/GenBank/DDBJ whole genome shotgun (WGS) entry which is preliminary data.</text>
</comment>
<protein>
    <submittedName>
        <fullName evidence="4">Multimeric flavodoxin WrbA</fullName>
    </submittedName>
</protein>
<sequence length="204" mass="22305">MKILGICSSPRVESNTNYYLNEVLDEAKAKGADTEIIKLAGKKISGCHGCYGCVEAKKCIIEDDFQEIYNKIVEADGLLLASPVYHSCITPELKSVLDRMGFSGRWAKNEMKETNKSYDWKGSVLSGKVVSPITVARRAGQNFAFAEILLWAATNDCIIVGNTYWNVGVAGKGGSVNANEDEEGIGIMRRLADNMVDVISKLNK</sequence>
<dbReference type="Proteomes" id="UP001519342">
    <property type="component" value="Unassembled WGS sequence"/>
</dbReference>
<evidence type="ECO:0000313" key="4">
    <source>
        <dbReference type="EMBL" id="MBP1924509.1"/>
    </source>
</evidence>
<keyword evidence="2" id="KW-0288">FMN</keyword>
<dbReference type="Gene3D" id="3.40.50.360">
    <property type="match status" value="1"/>
</dbReference>
<reference evidence="4 5" key="1">
    <citation type="submission" date="2021-03" db="EMBL/GenBank/DDBJ databases">
        <title>Genomic Encyclopedia of Type Strains, Phase IV (KMG-IV): sequencing the most valuable type-strain genomes for metagenomic binning, comparative biology and taxonomic classification.</title>
        <authorList>
            <person name="Goeker M."/>
        </authorList>
    </citation>
    <scope>NUCLEOTIDE SEQUENCE [LARGE SCALE GENOMIC DNA]</scope>
    <source>
        <strain evidence="4 5">DSM 24004</strain>
    </source>
</reference>
<keyword evidence="5" id="KW-1185">Reference proteome</keyword>
<accession>A0ABS4G9Z9</accession>
<evidence type="ECO:0000256" key="1">
    <source>
        <dbReference type="ARBA" id="ARBA00022630"/>
    </source>
</evidence>
<dbReference type="InterPro" id="IPR005025">
    <property type="entry name" value="FMN_Rdtase-like_dom"/>
</dbReference>
<dbReference type="PANTHER" id="PTHR43278:SF4">
    <property type="entry name" value="NAD(P)H-DEPENDENT FMN-CONTAINING OXIDOREDUCTASE YWQN-RELATED"/>
    <property type="match status" value="1"/>
</dbReference>